<feature type="compositionally biased region" description="Basic and acidic residues" evidence="1">
    <location>
        <begin position="7"/>
        <end position="23"/>
    </location>
</feature>
<protein>
    <submittedName>
        <fullName evidence="2">Uncharacterized protein</fullName>
    </submittedName>
</protein>
<sequence>MGNCIETCREGPEKEMNPHPNSERTRIKIVLTRHELEQLLFQLNSSEGKRQLQDVLVEIQTTREKAAAWRPCLDTIIECPQVPEIMET</sequence>
<feature type="region of interest" description="Disordered" evidence="1">
    <location>
        <begin position="1"/>
        <end position="23"/>
    </location>
</feature>
<name>A0AAW2TUV9_SESRA</name>
<dbReference type="EMBL" id="JACGWJ010000007">
    <property type="protein sequence ID" value="KAL0408037.1"/>
    <property type="molecule type" value="Genomic_DNA"/>
</dbReference>
<accession>A0AAW2TUV9</accession>
<evidence type="ECO:0000313" key="2">
    <source>
        <dbReference type="EMBL" id="KAL0408037.1"/>
    </source>
</evidence>
<dbReference type="PANTHER" id="PTHR35704:SF1">
    <property type="entry name" value="OS02G0254600 PROTEIN"/>
    <property type="match status" value="1"/>
</dbReference>
<reference evidence="2" key="1">
    <citation type="submission" date="2020-06" db="EMBL/GenBank/DDBJ databases">
        <authorList>
            <person name="Li T."/>
            <person name="Hu X."/>
            <person name="Zhang T."/>
            <person name="Song X."/>
            <person name="Zhang H."/>
            <person name="Dai N."/>
            <person name="Sheng W."/>
            <person name="Hou X."/>
            <person name="Wei L."/>
        </authorList>
    </citation>
    <scope>NUCLEOTIDE SEQUENCE</scope>
    <source>
        <strain evidence="2">G02</strain>
        <tissue evidence="2">Leaf</tissue>
    </source>
</reference>
<dbReference type="PANTHER" id="PTHR35704">
    <property type="entry name" value="OS02G0254600 PROTEIN"/>
    <property type="match status" value="1"/>
</dbReference>
<organism evidence="2">
    <name type="scientific">Sesamum radiatum</name>
    <name type="common">Black benniseed</name>
    <dbReference type="NCBI Taxonomy" id="300843"/>
    <lineage>
        <taxon>Eukaryota</taxon>
        <taxon>Viridiplantae</taxon>
        <taxon>Streptophyta</taxon>
        <taxon>Embryophyta</taxon>
        <taxon>Tracheophyta</taxon>
        <taxon>Spermatophyta</taxon>
        <taxon>Magnoliopsida</taxon>
        <taxon>eudicotyledons</taxon>
        <taxon>Gunneridae</taxon>
        <taxon>Pentapetalae</taxon>
        <taxon>asterids</taxon>
        <taxon>lamiids</taxon>
        <taxon>Lamiales</taxon>
        <taxon>Pedaliaceae</taxon>
        <taxon>Sesamum</taxon>
    </lineage>
</organism>
<reference evidence="2" key="2">
    <citation type="journal article" date="2024" name="Plant">
        <title>Genomic evolution and insights into agronomic trait innovations of Sesamum species.</title>
        <authorList>
            <person name="Miao H."/>
            <person name="Wang L."/>
            <person name="Qu L."/>
            <person name="Liu H."/>
            <person name="Sun Y."/>
            <person name="Le M."/>
            <person name="Wang Q."/>
            <person name="Wei S."/>
            <person name="Zheng Y."/>
            <person name="Lin W."/>
            <person name="Duan Y."/>
            <person name="Cao H."/>
            <person name="Xiong S."/>
            <person name="Wang X."/>
            <person name="Wei L."/>
            <person name="Li C."/>
            <person name="Ma Q."/>
            <person name="Ju M."/>
            <person name="Zhao R."/>
            <person name="Li G."/>
            <person name="Mu C."/>
            <person name="Tian Q."/>
            <person name="Mei H."/>
            <person name="Zhang T."/>
            <person name="Gao T."/>
            <person name="Zhang H."/>
        </authorList>
    </citation>
    <scope>NUCLEOTIDE SEQUENCE</scope>
    <source>
        <strain evidence="2">G02</strain>
    </source>
</reference>
<dbReference type="AlphaFoldDB" id="A0AAW2TUV9"/>
<comment type="caution">
    <text evidence="2">The sequence shown here is derived from an EMBL/GenBank/DDBJ whole genome shotgun (WGS) entry which is preliminary data.</text>
</comment>
<evidence type="ECO:0000256" key="1">
    <source>
        <dbReference type="SAM" id="MobiDB-lite"/>
    </source>
</evidence>
<proteinExistence type="predicted"/>
<gene>
    <name evidence="2" type="ORF">Sradi_1738100</name>
</gene>